<gene>
    <name evidence="2" type="ORF">LCGC14_2470660</name>
</gene>
<evidence type="ECO:0000256" key="1">
    <source>
        <dbReference type="SAM" id="MobiDB-lite"/>
    </source>
</evidence>
<comment type="caution">
    <text evidence="2">The sequence shown here is derived from an EMBL/GenBank/DDBJ whole genome shotgun (WGS) entry which is preliminary data.</text>
</comment>
<feature type="region of interest" description="Disordered" evidence="1">
    <location>
        <begin position="41"/>
        <end position="69"/>
    </location>
</feature>
<proteinExistence type="predicted"/>
<sequence length="69" mass="7807">LLRPGDHQAHQARPPVPQYVVHGRDDVLYPTALRARLVPPLWGTRKESREAEREQGSGDAKKNTRPSSR</sequence>
<feature type="compositionally biased region" description="Basic and acidic residues" evidence="1">
    <location>
        <begin position="44"/>
        <end position="62"/>
    </location>
</feature>
<dbReference type="AlphaFoldDB" id="A0A0F9BAF3"/>
<organism evidence="2">
    <name type="scientific">marine sediment metagenome</name>
    <dbReference type="NCBI Taxonomy" id="412755"/>
    <lineage>
        <taxon>unclassified sequences</taxon>
        <taxon>metagenomes</taxon>
        <taxon>ecological metagenomes</taxon>
    </lineage>
</organism>
<name>A0A0F9BAF3_9ZZZZ</name>
<evidence type="ECO:0000313" key="2">
    <source>
        <dbReference type="EMBL" id="KKL18929.1"/>
    </source>
</evidence>
<protein>
    <submittedName>
        <fullName evidence="2">Uncharacterized protein</fullName>
    </submittedName>
</protein>
<reference evidence="2" key="1">
    <citation type="journal article" date="2015" name="Nature">
        <title>Complex archaea that bridge the gap between prokaryotes and eukaryotes.</title>
        <authorList>
            <person name="Spang A."/>
            <person name="Saw J.H."/>
            <person name="Jorgensen S.L."/>
            <person name="Zaremba-Niedzwiedzka K."/>
            <person name="Martijn J."/>
            <person name="Lind A.E."/>
            <person name="van Eijk R."/>
            <person name="Schleper C."/>
            <person name="Guy L."/>
            <person name="Ettema T.J."/>
        </authorList>
    </citation>
    <scope>NUCLEOTIDE SEQUENCE</scope>
</reference>
<feature type="non-terminal residue" evidence="2">
    <location>
        <position position="1"/>
    </location>
</feature>
<accession>A0A0F9BAF3</accession>
<dbReference type="EMBL" id="LAZR01038677">
    <property type="protein sequence ID" value="KKL18929.1"/>
    <property type="molecule type" value="Genomic_DNA"/>
</dbReference>